<name>F6D228_METPW</name>
<dbReference type="OrthoDB" id="70849at2157"/>
<dbReference type="HOGENOM" id="CLU_2875115_0_0_2"/>
<keyword evidence="2" id="KW-1185">Reference proteome</keyword>
<dbReference type="AlphaFoldDB" id="F6D228"/>
<proteinExistence type="predicted"/>
<dbReference type="GeneID" id="10668369"/>
<evidence type="ECO:0000313" key="2">
    <source>
        <dbReference type="Proteomes" id="UP000009231"/>
    </source>
</evidence>
<sequence>MAKVSCPKCGSKRMKLHVPQTSIWKCEKCGYQGPVFIEDGNIEKQLKESKKMEKLQKKMLRGR</sequence>
<dbReference type="STRING" id="868131.MSWAN_0867"/>
<accession>F6D228</accession>
<protein>
    <submittedName>
        <fullName evidence="1">Uncharacterized protein</fullName>
    </submittedName>
</protein>
<dbReference type="Proteomes" id="UP000009231">
    <property type="component" value="Chromosome"/>
</dbReference>
<dbReference type="eggNOG" id="arCOG04208">
    <property type="taxonomic scope" value="Archaea"/>
</dbReference>
<evidence type="ECO:0000313" key="1">
    <source>
        <dbReference type="EMBL" id="AEG17894.1"/>
    </source>
</evidence>
<dbReference type="RefSeq" id="WP_013825396.1">
    <property type="nucleotide sequence ID" value="NC_015574.1"/>
</dbReference>
<dbReference type="EMBL" id="CP002772">
    <property type="protein sequence ID" value="AEG17894.1"/>
    <property type="molecule type" value="Genomic_DNA"/>
</dbReference>
<reference evidence="1 2" key="1">
    <citation type="journal article" date="2014" name="Int. J. Syst. Evol. Microbiol.">
        <title>Methanobacterium paludis sp. nov. and a novel strain of Methanobacterium lacus isolated from northern peatlands.</title>
        <authorList>
            <person name="Cadillo-Quiroz H."/>
            <person name="Brauer S.L."/>
            <person name="Goodson N."/>
            <person name="Yavitt J.B."/>
            <person name="Zinder S.H."/>
        </authorList>
    </citation>
    <scope>NUCLEOTIDE SEQUENCE [LARGE SCALE GENOMIC DNA]</scope>
    <source>
        <strain evidence="2">DSM 25820 / JCM 18151 / SWAN1</strain>
    </source>
</reference>
<dbReference type="KEGG" id="mew:MSWAN_0867"/>
<gene>
    <name evidence="1" type="ordered locus">MSWAN_0867</name>
</gene>
<organism evidence="1 2">
    <name type="scientific">Methanobacterium paludis (strain DSM 25820 / JCM 18151 / SWAN1)</name>
    <dbReference type="NCBI Taxonomy" id="868131"/>
    <lineage>
        <taxon>Archaea</taxon>
        <taxon>Methanobacteriati</taxon>
        <taxon>Methanobacteriota</taxon>
        <taxon>Methanomada group</taxon>
        <taxon>Methanobacteria</taxon>
        <taxon>Methanobacteriales</taxon>
        <taxon>Methanobacteriaceae</taxon>
        <taxon>Methanobacterium</taxon>
    </lineage>
</organism>